<dbReference type="Gene3D" id="2.130.10.10">
    <property type="entry name" value="YVTN repeat-like/Quinoprotein amine dehydrogenase"/>
    <property type="match status" value="1"/>
</dbReference>
<dbReference type="SUPFAM" id="SSF50998">
    <property type="entry name" value="Quinoprotein alcohol dehydrogenase-like"/>
    <property type="match status" value="1"/>
</dbReference>
<dbReference type="OrthoDB" id="5980161at2759"/>
<name>A0A9W9Z9H2_9CNID</name>
<protein>
    <submittedName>
        <fullName evidence="1">Uncharacterized protein</fullName>
    </submittedName>
</protein>
<proteinExistence type="predicted"/>
<evidence type="ECO:0000313" key="1">
    <source>
        <dbReference type="EMBL" id="KAJ7376014.1"/>
    </source>
</evidence>
<organism evidence="1 2">
    <name type="scientific">Desmophyllum pertusum</name>
    <dbReference type="NCBI Taxonomy" id="174260"/>
    <lineage>
        <taxon>Eukaryota</taxon>
        <taxon>Metazoa</taxon>
        <taxon>Cnidaria</taxon>
        <taxon>Anthozoa</taxon>
        <taxon>Hexacorallia</taxon>
        <taxon>Scleractinia</taxon>
        <taxon>Caryophylliina</taxon>
        <taxon>Caryophylliidae</taxon>
        <taxon>Desmophyllum</taxon>
    </lineage>
</organism>
<dbReference type="InterPro" id="IPR001680">
    <property type="entry name" value="WD40_rpt"/>
</dbReference>
<keyword evidence="2" id="KW-1185">Reference proteome</keyword>
<sequence>MVNLGELKECDEEEFMDSSSGREPDHVAISVDGKYRYIWRNSYDTSFDDNSSFAEVTVEVTVYNEEKICHSHDFQCPSVFLVPVREGVLLLASNDKLELRDFELSRCVRTFSELDSVKRLFPVSEDLVGCLAELDDDCWKVNILSVASAEIVLTTSVQGNAVTSIACNSQFQFVACSREHTSYDDNDNDITNVIIVTVAVWNKRQNLWKRSIITERGGYNASALITRNDDLVVTWRTLDEGAGIHILNATTGTALHSLLTDQHIIDCAFLSDGKHFVCCSSEDQIIRLFNVNSGVLISLIDIETHPYCLAACLNQPLFAVGCKDNEIKLRVHVPEVKDSERKDKRIKLQSY</sequence>
<reference evidence="1" key="1">
    <citation type="submission" date="2023-01" db="EMBL/GenBank/DDBJ databases">
        <title>Genome assembly of the deep-sea coral Lophelia pertusa.</title>
        <authorList>
            <person name="Herrera S."/>
            <person name="Cordes E."/>
        </authorList>
    </citation>
    <scope>NUCLEOTIDE SEQUENCE</scope>
    <source>
        <strain evidence="1">USNM1676648</strain>
        <tissue evidence="1">Polyp</tissue>
    </source>
</reference>
<dbReference type="Pfam" id="PF00400">
    <property type="entry name" value="WD40"/>
    <property type="match status" value="1"/>
</dbReference>
<dbReference type="InterPro" id="IPR011047">
    <property type="entry name" value="Quinoprotein_ADH-like_sf"/>
</dbReference>
<gene>
    <name evidence="1" type="ORF">OS493_037481</name>
</gene>
<dbReference type="AlphaFoldDB" id="A0A9W9Z9H2"/>
<dbReference type="InterPro" id="IPR015943">
    <property type="entry name" value="WD40/YVTN_repeat-like_dom_sf"/>
</dbReference>
<dbReference type="Proteomes" id="UP001163046">
    <property type="component" value="Unassembled WGS sequence"/>
</dbReference>
<evidence type="ECO:0000313" key="2">
    <source>
        <dbReference type="Proteomes" id="UP001163046"/>
    </source>
</evidence>
<comment type="caution">
    <text evidence="1">The sequence shown here is derived from an EMBL/GenBank/DDBJ whole genome shotgun (WGS) entry which is preliminary data.</text>
</comment>
<accession>A0A9W9Z9H2</accession>
<dbReference type="EMBL" id="MU826421">
    <property type="protein sequence ID" value="KAJ7376014.1"/>
    <property type="molecule type" value="Genomic_DNA"/>
</dbReference>